<comment type="caution">
    <text evidence="1">The sequence shown here is derived from an EMBL/GenBank/DDBJ whole genome shotgun (WGS) entry which is preliminary data.</text>
</comment>
<reference evidence="1 2" key="1">
    <citation type="journal article" date="2022" name="Syst. Appl. Microbiol.">
        <title>Rhodopirellula aestuarii sp. nov., a novel member of the genus Rhodopirellula isolated from brackish sediments collected in the Tagus River estuary, Portugal.</title>
        <authorList>
            <person name="Vitorino I.R."/>
            <person name="Klimek D."/>
            <person name="Calusinska M."/>
            <person name="Lobo-da-Cunha A."/>
            <person name="Vasconcelos V."/>
            <person name="Lage O.M."/>
        </authorList>
    </citation>
    <scope>NUCLEOTIDE SEQUENCE [LARGE SCALE GENOMIC DNA]</scope>
    <source>
        <strain evidence="1 2">ICT_H3.1</strain>
    </source>
</reference>
<name>A0ABT0UDX4_9BACT</name>
<evidence type="ECO:0000313" key="2">
    <source>
        <dbReference type="Proteomes" id="UP001202961"/>
    </source>
</evidence>
<accession>A0ABT0UDX4</accession>
<sequence length="329" mass="36223">MSLSNLSEETLQKGESWGMRATEPDIDAECLELTDALLKLHECECLFPLDGSESYDEDAFLDLMIGGGVLHFSMWSDVVLEAAERAGRTAKNINRGILSYSDAKAIHAEALGRLAKAAGMVSQSHADGPIAEYFSQLASRVTDYLCWFTGGCSTRSYSASPYLESQEILNARQWLGSFMQLDSCDSSRRAITVIHESVETLRLAGAIVVDRDDVVDDAMGTLAHVLKVRIVGRLDRVWNQRLVESVARWVANEITTGDLCIQAKISLSSCTYISPGQWEKAFAALSDAWVVTQGRGLGDAYCSELANDFQRDIQQQLTRIAITCFSQVQ</sequence>
<dbReference type="Proteomes" id="UP001202961">
    <property type="component" value="Unassembled WGS sequence"/>
</dbReference>
<gene>
    <name evidence="1" type="ORF">NB063_28925</name>
</gene>
<dbReference type="RefSeq" id="WP_250932670.1">
    <property type="nucleotide sequence ID" value="NZ_JAMQBK010000096.1"/>
</dbReference>
<organism evidence="1 2">
    <name type="scientific">Aporhodopirellula aestuarii</name>
    <dbReference type="NCBI Taxonomy" id="2950107"/>
    <lineage>
        <taxon>Bacteria</taxon>
        <taxon>Pseudomonadati</taxon>
        <taxon>Planctomycetota</taxon>
        <taxon>Planctomycetia</taxon>
        <taxon>Pirellulales</taxon>
        <taxon>Pirellulaceae</taxon>
        <taxon>Aporhodopirellula</taxon>
    </lineage>
</organism>
<keyword evidence="2" id="KW-1185">Reference proteome</keyword>
<protein>
    <submittedName>
        <fullName evidence="1">Uncharacterized protein</fullName>
    </submittedName>
</protein>
<evidence type="ECO:0000313" key="1">
    <source>
        <dbReference type="EMBL" id="MCM2374665.1"/>
    </source>
</evidence>
<dbReference type="EMBL" id="JAMQBK010000096">
    <property type="protein sequence ID" value="MCM2374665.1"/>
    <property type="molecule type" value="Genomic_DNA"/>
</dbReference>
<proteinExistence type="predicted"/>